<dbReference type="STRING" id="336566.ABB30_04315"/>
<evidence type="ECO:0000256" key="2">
    <source>
        <dbReference type="ARBA" id="ARBA00013855"/>
    </source>
</evidence>
<dbReference type="PATRIC" id="fig|336566.3.peg.197"/>
<keyword evidence="6" id="KW-1133">Transmembrane helix</keyword>
<protein>
    <recommendedName>
        <fullName evidence="2">Cell shape-determining protein MreC</fullName>
    </recommendedName>
    <alternativeName>
        <fullName evidence="4">Cell shape protein MreC</fullName>
    </alternativeName>
</protein>
<evidence type="ECO:0000256" key="5">
    <source>
        <dbReference type="SAM" id="MobiDB-lite"/>
    </source>
</evidence>
<feature type="region of interest" description="Disordered" evidence="5">
    <location>
        <begin position="290"/>
        <end position="379"/>
    </location>
</feature>
<feature type="transmembrane region" description="Helical" evidence="6">
    <location>
        <begin position="16"/>
        <end position="35"/>
    </location>
</feature>
<evidence type="ECO:0000256" key="6">
    <source>
        <dbReference type="SAM" id="Phobius"/>
    </source>
</evidence>
<dbReference type="GO" id="GO:0005886">
    <property type="term" value="C:plasma membrane"/>
    <property type="evidence" value="ECO:0007669"/>
    <property type="project" value="TreeGrafter"/>
</dbReference>
<dbReference type="Pfam" id="PF04085">
    <property type="entry name" value="MreC"/>
    <property type="match status" value="1"/>
</dbReference>
<dbReference type="Proteomes" id="UP000050956">
    <property type="component" value="Unassembled WGS sequence"/>
</dbReference>
<evidence type="ECO:0000256" key="3">
    <source>
        <dbReference type="ARBA" id="ARBA00022960"/>
    </source>
</evidence>
<name>A0A0R0D7L6_9GAMM</name>
<dbReference type="InterPro" id="IPR042177">
    <property type="entry name" value="Cell/Rod_1"/>
</dbReference>
<keyword evidence="9" id="KW-1185">Reference proteome</keyword>
<dbReference type="OrthoDB" id="9808025at2"/>
<dbReference type="InterPro" id="IPR007221">
    <property type="entry name" value="MreC"/>
</dbReference>
<comment type="similarity">
    <text evidence="1">Belongs to the MreC family.</text>
</comment>
<evidence type="ECO:0000259" key="7">
    <source>
        <dbReference type="Pfam" id="PF04085"/>
    </source>
</evidence>
<keyword evidence="3" id="KW-0133">Cell shape</keyword>
<dbReference type="InterPro" id="IPR042175">
    <property type="entry name" value="Cell/Rod_MreC_2"/>
</dbReference>
<feature type="domain" description="Rod shape-determining protein MreC beta-barrel core" evidence="7">
    <location>
        <begin position="131"/>
        <end position="274"/>
    </location>
</feature>
<feature type="compositionally biased region" description="Polar residues" evidence="5">
    <location>
        <begin position="290"/>
        <end position="302"/>
    </location>
</feature>
<accession>A0A0R0D7L6</accession>
<keyword evidence="6" id="KW-0472">Membrane</keyword>
<keyword evidence="6" id="KW-0812">Transmembrane</keyword>
<evidence type="ECO:0000256" key="4">
    <source>
        <dbReference type="ARBA" id="ARBA00032089"/>
    </source>
</evidence>
<reference evidence="8 9" key="1">
    <citation type="submission" date="2015-05" db="EMBL/GenBank/DDBJ databases">
        <title>Genome sequencing and analysis of members of genus Stenotrophomonas.</title>
        <authorList>
            <person name="Patil P.P."/>
            <person name="Midha S."/>
            <person name="Patil P.B."/>
        </authorList>
    </citation>
    <scope>NUCLEOTIDE SEQUENCE [LARGE SCALE GENOMIC DNA]</scope>
    <source>
        <strain evidence="8 9">DSM 24757</strain>
    </source>
</reference>
<dbReference type="AlphaFoldDB" id="A0A0R0D7L6"/>
<evidence type="ECO:0000256" key="1">
    <source>
        <dbReference type="ARBA" id="ARBA00009369"/>
    </source>
</evidence>
<evidence type="ECO:0000313" key="8">
    <source>
        <dbReference type="EMBL" id="KRG78284.1"/>
    </source>
</evidence>
<dbReference type="PANTHER" id="PTHR34138">
    <property type="entry name" value="CELL SHAPE-DETERMINING PROTEIN MREC"/>
    <property type="match status" value="1"/>
</dbReference>
<gene>
    <name evidence="8" type="ORF">ABB30_04315</name>
</gene>
<evidence type="ECO:0000313" key="9">
    <source>
        <dbReference type="Proteomes" id="UP000050956"/>
    </source>
</evidence>
<dbReference type="PANTHER" id="PTHR34138:SF1">
    <property type="entry name" value="CELL SHAPE-DETERMINING PROTEIN MREC"/>
    <property type="match status" value="1"/>
</dbReference>
<proteinExistence type="inferred from homology"/>
<feature type="compositionally biased region" description="Low complexity" evidence="5">
    <location>
        <begin position="316"/>
        <end position="369"/>
    </location>
</feature>
<dbReference type="EMBL" id="LDJM01000011">
    <property type="protein sequence ID" value="KRG78284.1"/>
    <property type="molecule type" value="Genomic_DNA"/>
</dbReference>
<dbReference type="NCBIfam" id="TIGR00219">
    <property type="entry name" value="mreC"/>
    <property type="match status" value="1"/>
</dbReference>
<comment type="caution">
    <text evidence="8">The sequence shown here is derived from an EMBL/GenBank/DDBJ whole genome shotgun (WGS) entry which is preliminary data.</text>
</comment>
<dbReference type="Gene3D" id="2.40.10.340">
    <property type="entry name" value="Rod shape-determining protein MreC, domain 1"/>
    <property type="match status" value="1"/>
</dbReference>
<dbReference type="GO" id="GO:0008360">
    <property type="term" value="P:regulation of cell shape"/>
    <property type="evidence" value="ECO:0007669"/>
    <property type="project" value="UniProtKB-KW"/>
</dbReference>
<organism evidence="8 9">
    <name type="scientific">Stenotrophomonas ginsengisoli</name>
    <dbReference type="NCBI Taxonomy" id="336566"/>
    <lineage>
        <taxon>Bacteria</taxon>
        <taxon>Pseudomonadati</taxon>
        <taxon>Pseudomonadota</taxon>
        <taxon>Gammaproteobacteria</taxon>
        <taxon>Lysobacterales</taxon>
        <taxon>Lysobacteraceae</taxon>
        <taxon>Stenotrophomonas</taxon>
    </lineage>
</organism>
<dbReference type="Gene3D" id="2.40.10.350">
    <property type="entry name" value="Rod shape-determining protein MreC, domain 2"/>
    <property type="match status" value="1"/>
</dbReference>
<dbReference type="InterPro" id="IPR055342">
    <property type="entry name" value="MreC_beta-barrel_core"/>
</dbReference>
<sequence>MPTYAGAQVTSRPTDVGAIVRLLVLVVVAVCLVVLDSQGGWLSQLRARANVLVQPVWALVGLPSQVMGSVGERMSSQASLVEQNQRLRAELLVANARLARLRAAAVDNTRLRERLGVAERNGLDVQLVPILDVDLDPVRQRLVLAAGSRHGVHVGQAVIDAGGLVGQVIEVTAVQSVVLLLTDPDHAIPVTVARNGVRLIAYGRGARLELRDIPLSAEVEVGDEIVTSALGGRFPPGFPVGKVTTLRPDDSHAFLIGELTPAAKLDRGQDVLLLRSLPMLPEGQTALDLSVQSESDAPTTAGQEPVVPHLRPRDPAVPAATPSASTAAPAPTDPVSDAPATTPAVPAPAESMQAQPQPSPAAVDPAAAATGERPAGEQP</sequence>